<dbReference type="Gene3D" id="3.40.50.80">
    <property type="entry name" value="Nucleotide-binding domain of ferredoxin-NADP reductase (FNR) module"/>
    <property type="match status" value="1"/>
</dbReference>
<dbReference type="InterPro" id="IPR008333">
    <property type="entry name" value="Cbr1-like_FAD-bd_dom"/>
</dbReference>
<dbReference type="InterPro" id="IPR017938">
    <property type="entry name" value="Riboflavin_synthase-like_b-brl"/>
</dbReference>
<dbReference type="EMBL" id="AYEU01000003">
    <property type="protein sequence ID" value="ESK52585.1"/>
    <property type="molecule type" value="Genomic_DNA"/>
</dbReference>
<dbReference type="CDD" id="cd00207">
    <property type="entry name" value="fer2"/>
    <property type="match status" value="1"/>
</dbReference>
<dbReference type="InterPro" id="IPR012675">
    <property type="entry name" value="Beta-grasp_dom_sf"/>
</dbReference>
<dbReference type="Pfam" id="PF00970">
    <property type="entry name" value="FAD_binding_6"/>
    <property type="match status" value="1"/>
</dbReference>
<dbReference type="PANTHER" id="PTHR47354:SF3">
    <property type="entry name" value="OXIDOREDUCTASE-RELATED"/>
    <property type="match status" value="1"/>
</dbReference>
<sequence length="356" mass="39640">MHVIQRKKQLLDFLSGSVYDSNTVNFWLQKLNPLWSTREALGRIVKKQIIANDVVSLTIHCNQHMQYGVAGQHHPVHVEIHGRRYERTYSLTRLDAHHVKLTLKKIEGGVVSTWLCEQAQVGDILEFGQPYGDMLVSEQQQKQLLLLAAGSGITPMYSMLAGLHQSGQLKDYDIHLMYWAQHATGLAFKSEFEEWQQTYPNFKFTALCTRDEPAAERINQKHTALAADFAERTVFACGPSGFVNAAESVFAGAKLFKSEAFSLTHIETNDVGFVNITLSKSKKTIAVAKGQPILIGLEQAQLKPTHGCRMGICNKCACNKVSGATKNLNNQSENTEPNSLLRLCVNSAQTDLVLDL</sequence>
<dbReference type="Pfam" id="PF00111">
    <property type="entry name" value="Fer2"/>
    <property type="match status" value="1"/>
</dbReference>
<feature type="domain" description="FAD-binding FR-type" evidence="2">
    <location>
        <begin position="37"/>
        <end position="137"/>
    </location>
</feature>
<dbReference type="InterPro" id="IPR039261">
    <property type="entry name" value="FNR_nucleotide-bd"/>
</dbReference>
<reference evidence="3 4" key="1">
    <citation type="submission" date="2013-10" db="EMBL/GenBank/DDBJ databases">
        <title>The Genome Sequence of Acinetobacter brisouii CIP 110357.</title>
        <authorList>
            <consortium name="The Broad Institute Genomics Platform"/>
            <consortium name="The Broad Institute Genome Sequencing Center for Infectious Disease"/>
            <person name="Cerqueira G."/>
            <person name="Feldgarden M."/>
            <person name="Courvalin P."/>
            <person name="Grillot-Courvalin C."/>
            <person name="Clermont D."/>
            <person name="Rocha E."/>
            <person name="Yoon E.-J."/>
            <person name="Nemec A."/>
            <person name="Young S.K."/>
            <person name="Zeng Q."/>
            <person name="Gargeya S."/>
            <person name="Fitzgerald M."/>
            <person name="Abouelleil A."/>
            <person name="Alvarado L."/>
            <person name="Berlin A.M."/>
            <person name="Chapman S.B."/>
            <person name="Gainer-Dewar J."/>
            <person name="Goldberg J."/>
            <person name="Gnerre S."/>
            <person name="Griggs A."/>
            <person name="Gujja S."/>
            <person name="Hansen M."/>
            <person name="Howarth C."/>
            <person name="Imamovic A."/>
            <person name="Ireland A."/>
            <person name="Larimer J."/>
            <person name="McCowan C."/>
            <person name="Murphy C."/>
            <person name="Pearson M."/>
            <person name="Poon T.W."/>
            <person name="Priest M."/>
            <person name="Roberts A."/>
            <person name="Saif S."/>
            <person name="Shea T."/>
            <person name="Sykes S."/>
            <person name="Wortman J."/>
            <person name="Nusbaum C."/>
            <person name="Birren B."/>
        </authorList>
    </citation>
    <scope>NUCLEOTIDE SEQUENCE [LARGE SCALE GENOMIC DNA]</scope>
    <source>
        <strain evidence="3 4">CIP 110357</strain>
    </source>
</reference>
<comment type="caution">
    <text evidence="3">The sequence shown here is derived from an EMBL/GenBank/DDBJ whole genome shotgun (WGS) entry which is preliminary data.</text>
</comment>
<dbReference type="InterPro" id="IPR001709">
    <property type="entry name" value="Flavoprot_Pyr_Nucl_cyt_Rdtase"/>
</dbReference>
<dbReference type="PATRIC" id="fig|1341683.3.peg.735"/>
<dbReference type="PROSITE" id="PS51384">
    <property type="entry name" value="FAD_FR"/>
    <property type="match status" value="1"/>
</dbReference>
<dbReference type="Gene3D" id="2.40.30.10">
    <property type="entry name" value="Translation factors"/>
    <property type="match status" value="1"/>
</dbReference>
<evidence type="ECO:0000313" key="4">
    <source>
        <dbReference type="Proteomes" id="UP000018418"/>
    </source>
</evidence>
<dbReference type="SUPFAM" id="SSF54292">
    <property type="entry name" value="2Fe-2S ferredoxin-like"/>
    <property type="match status" value="1"/>
</dbReference>
<organism evidence="3 4">
    <name type="scientific">Acinetobacter brisouii CIP 110357</name>
    <dbReference type="NCBI Taxonomy" id="1341683"/>
    <lineage>
        <taxon>Bacteria</taxon>
        <taxon>Pseudomonadati</taxon>
        <taxon>Pseudomonadota</taxon>
        <taxon>Gammaproteobacteria</taxon>
        <taxon>Moraxellales</taxon>
        <taxon>Moraxellaceae</taxon>
        <taxon>Acinetobacter</taxon>
    </lineage>
</organism>
<dbReference type="STRING" id="396323.VH98_08105"/>
<name>V2UVA7_9GAMM</name>
<gene>
    <name evidence="3" type="ORF">P255_00741</name>
</gene>
<dbReference type="GO" id="GO:0016491">
    <property type="term" value="F:oxidoreductase activity"/>
    <property type="evidence" value="ECO:0007669"/>
    <property type="project" value="InterPro"/>
</dbReference>
<evidence type="ECO:0000256" key="1">
    <source>
        <dbReference type="ARBA" id="ARBA00034078"/>
    </source>
</evidence>
<dbReference type="InterPro" id="IPR017927">
    <property type="entry name" value="FAD-bd_FR_type"/>
</dbReference>
<dbReference type="PRINTS" id="PR00410">
    <property type="entry name" value="PHEHYDRXLASE"/>
</dbReference>
<dbReference type="GO" id="GO:0051536">
    <property type="term" value="F:iron-sulfur cluster binding"/>
    <property type="evidence" value="ECO:0007669"/>
    <property type="project" value="InterPro"/>
</dbReference>
<dbReference type="Proteomes" id="UP000018418">
    <property type="component" value="Unassembled WGS sequence"/>
</dbReference>
<dbReference type="PANTHER" id="PTHR47354">
    <property type="entry name" value="NADH OXIDOREDUCTASE HCR"/>
    <property type="match status" value="1"/>
</dbReference>
<dbReference type="SUPFAM" id="SSF63380">
    <property type="entry name" value="Riboflavin synthase domain-like"/>
    <property type="match status" value="1"/>
</dbReference>
<comment type="cofactor">
    <cofactor evidence="1">
        <name>[2Fe-2S] cluster</name>
        <dbReference type="ChEBI" id="CHEBI:190135"/>
    </cofactor>
</comment>
<dbReference type="InterPro" id="IPR001433">
    <property type="entry name" value="OxRdtase_FAD/NAD-bd"/>
</dbReference>
<dbReference type="InterPro" id="IPR036010">
    <property type="entry name" value="2Fe-2S_ferredoxin-like_sf"/>
</dbReference>
<proteinExistence type="predicted"/>
<protein>
    <recommendedName>
        <fullName evidence="2">FAD-binding FR-type domain-containing protein</fullName>
    </recommendedName>
</protein>
<dbReference type="PRINTS" id="PR00371">
    <property type="entry name" value="FPNCR"/>
</dbReference>
<dbReference type="InterPro" id="IPR001041">
    <property type="entry name" value="2Fe-2S_ferredoxin-type"/>
</dbReference>
<dbReference type="HOGENOM" id="CLU_003827_14_2_6"/>
<dbReference type="OrthoDB" id="9796486at2"/>
<dbReference type="InterPro" id="IPR050415">
    <property type="entry name" value="MRET"/>
</dbReference>
<evidence type="ECO:0000313" key="3">
    <source>
        <dbReference type="EMBL" id="ESK52585.1"/>
    </source>
</evidence>
<keyword evidence="4" id="KW-1185">Reference proteome</keyword>
<dbReference type="Gene3D" id="3.10.20.30">
    <property type="match status" value="1"/>
</dbReference>
<dbReference type="SUPFAM" id="SSF52343">
    <property type="entry name" value="Ferredoxin reductase-like, C-terminal NADP-linked domain"/>
    <property type="match status" value="1"/>
</dbReference>
<dbReference type="RefSeq" id="WP_004903691.1">
    <property type="nucleotide sequence ID" value="NZ_BBTI01000001.1"/>
</dbReference>
<dbReference type="Pfam" id="PF00175">
    <property type="entry name" value="NAD_binding_1"/>
    <property type="match status" value="1"/>
</dbReference>
<accession>V2UVA7</accession>
<evidence type="ECO:0000259" key="2">
    <source>
        <dbReference type="PROSITE" id="PS51384"/>
    </source>
</evidence>
<dbReference type="AlphaFoldDB" id="V2UVA7"/>